<organism evidence="2 3">
    <name type="scientific">Auraticoccus cholistanensis</name>
    <dbReference type="NCBI Taxonomy" id="2656650"/>
    <lineage>
        <taxon>Bacteria</taxon>
        <taxon>Bacillati</taxon>
        <taxon>Actinomycetota</taxon>
        <taxon>Actinomycetes</taxon>
        <taxon>Propionibacteriales</taxon>
        <taxon>Propionibacteriaceae</taxon>
        <taxon>Auraticoccus</taxon>
    </lineage>
</organism>
<evidence type="ECO:0000313" key="2">
    <source>
        <dbReference type="EMBL" id="MVA77693.1"/>
    </source>
</evidence>
<dbReference type="Gene3D" id="3.30.70.100">
    <property type="match status" value="1"/>
</dbReference>
<evidence type="ECO:0000313" key="3">
    <source>
        <dbReference type="Proteomes" id="UP000435304"/>
    </source>
</evidence>
<feature type="domain" description="DUF1330" evidence="1">
    <location>
        <begin position="4"/>
        <end position="99"/>
    </location>
</feature>
<dbReference type="RefSeq" id="WP_156611923.1">
    <property type="nucleotide sequence ID" value="NZ_WPCU01000010.1"/>
</dbReference>
<dbReference type="PANTHER" id="PTHR41521:SF4">
    <property type="entry name" value="BLR0684 PROTEIN"/>
    <property type="match status" value="1"/>
</dbReference>
<proteinExistence type="predicted"/>
<dbReference type="EMBL" id="WPCU01000010">
    <property type="protein sequence ID" value="MVA77693.1"/>
    <property type="molecule type" value="Genomic_DNA"/>
</dbReference>
<dbReference type="InterPro" id="IPR011008">
    <property type="entry name" value="Dimeric_a/b-barrel"/>
</dbReference>
<dbReference type="SUPFAM" id="SSF54909">
    <property type="entry name" value="Dimeric alpha+beta barrel"/>
    <property type="match status" value="1"/>
</dbReference>
<dbReference type="PANTHER" id="PTHR41521">
    <property type="match status" value="1"/>
</dbReference>
<dbReference type="Pfam" id="PF07045">
    <property type="entry name" value="DUF1330"/>
    <property type="match status" value="1"/>
</dbReference>
<name>A0A6A9V274_9ACTN</name>
<dbReference type="InterPro" id="IPR010753">
    <property type="entry name" value="DUF1330"/>
</dbReference>
<gene>
    <name evidence="2" type="ORF">GC722_16965</name>
</gene>
<dbReference type="AlphaFoldDB" id="A0A6A9V274"/>
<protein>
    <submittedName>
        <fullName evidence="2">DUF1330 domain-containing protein</fullName>
    </submittedName>
</protein>
<reference evidence="2 3" key="1">
    <citation type="submission" date="2019-12" db="EMBL/GenBank/DDBJ databases">
        <title>Auraticoccus cholistani sp. nov., an actinomycete isolated from soil of Cholistan desert.</title>
        <authorList>
            <person name="Cheema M.T."/>
        </authorList>
    </citation>
    <scope>NUCLEOTIDE SEQUENCE [LARGE SCALE GENOMIC DNA]</scope>
    <source>
        <strain evidence="2 3">F435</strain>
    </source>
</reference>
<accession>A0A6A9V274</accession>
<evidence type="ECO:0000259" key="1">
    <source>
        <dbReference type="Pfam" id="PF07045"/>
    </source>
</evidence>
<comment type="caution">
    <text evidence="2">The sequence shown here is derived from an EMBL/GenBank/DDBJ whole genome shotgun (WGS) entry which is preliminary data.</text>
</comment>
<keyword evidence="3" id="KW-1185">Reference proteome</keyword>
<dbReference type="Proteomes" id="UP000435304">
    <property type="component" value="Unassembled WGS sequence"/>
</dbReference>
<sequence>MEPKGYVLVRRKVVDPELAAEYLQLSAAALAEAGGRFLVRGAVAEVKEGDPDPEGAAWVVIEFDTVQAARDYYDSAAYARPRELAAEAFERSYLVVEGVPVS</sequence>